<protein>
    <submittedName>
        <fullName evidence="2">Uncharacterized protein</fullName>
    </submittedName>
</protein>
<sequence>MPLPQQRSQFTGGIKINGVYFSARSTVYTYGGYFIHHLSAISIITLLQRYMILRRFEKRSCSFYPGIFRRQKGSFL</sequence>
<organism evidence="2 3">
    <name type="scientific">Bacteroides stercoris ATCC 43183</name>
    <dbReference type="NCBI Taxonomy" id="449673"/>
    <lineage>
        <taxon>Bacteria</taxon>
        <taxon>Pseudomonadati</taxon>
        <taxon>Bacteroidota</taxon>
        <taxon>Bacteroidia</taxon>
        <taxon>Bacteroidales</taxon>
        <taxon>Bacteroidaceae</taxon>
        <taxon>Bacteroides</taxon>
    </lineage>
</organism>
<accession>B0NS69</accession>
<dbReference type="EMBL" id="ABFZ02000020">
    <property type="protein sequence ID" value="EDS14644.1"/>
    <property type="molecule type" value="Genomic_DNA"/>
</dbReference>
<proteinExistence type="predicted"/>
<keyword evidence="1" id="KW-0472">Membrane</keyword>
<feature type="transmembrane region" description="Helical" evidence="1">
    <location>
        <begin position="27"/>
        <end position="47"/>
    </location>
</feature>
<dbReference type="AlphaFoldDB" id="B0NS69"/>
<evidence type="ECO:0000256" key="1">
    <source>
        <dbReference type="SAM" id="Phobius"/>
    </source>
</evidence>
<gene>
    <name evidence="2" type="ORF">BACSTE_02332</name>
</gene>
<reference evidence="2 3" key="1">
    <citation type="submission" date="2007-11" db="EMBL/GenBank/DDBJ databases">
        <title>Draft genome sequence of Bacteroides stercoris(ATCC 43183).</title>
        <authorList>
            <person name="Sudarsanam P."/>
            <person name="Ley R."/>
            <person name="Guruge J."/>
            <person name="Turnbaugh P.J."/>
            <person name="Mahowald M."/>
            <person name="Liep D."/>
            <person name="Gordon J."/>
        </authorList>
    </citation>
    <scope>NUCLEOTIDE SEQUENCE [LARGE SCALE GENOMIC DNA]</scope>
    <source>
        <strain evidence="2 3">ATCC 43183</strain>
    </source>
</reference>
<keyword evidence="1" id="KW-0812">Transmembrane</keyword>
<comment type="caution">
    <text evidence="2">The sequence shown here is derived from an EMBL/GenBank/DDBJ whole genome shotgun (WGS) entry which is preliminary data.</text>
</comment>
<dbReference type="HOGENOM" id="CLU_2647036_0_0_10"/>
<evidence type="ECO:0000313" key="3">
    <source>
        <dbReference type="Proteomes" id="UP000004713"/>
    </source>
</evidence>
<dbReference type="Proteomes" id="UP000004713">
    <property type="component" value="Unassembled WGS sequence"/>
</dbReference>
<keyword evidence="1" id="KW-1133">Transmembrane helix</keyword>
<name>B0NS69_BACSE</name>
<reference evidence="2 3" key="2">
    <citation type="submission" date="2007-11" db="EMBL/GenBank/DDBJ databases">
        <authorList>
            <person name="Fulton L."/>
            <person name="Clifton S."/>
            <person name="Fulton B."/>
            <person name="Xu J."/>
            <person name="Minx P."/>
            <person name="Pepin K.H."/>
            <person name="Johnson M."/>
            <person name="Thiruvilangam P."/>
            <person name="Bhonagiri V."/>
            <person name="Nash W.E."/>
            <person name="Mardis E.R."/>
            <person name="Wilson R.K."/>
        </authorList>
    </citation>
    <scope>NUCLEOTIDE SEQUENCE [LARGE SCALE GENOMIC DNA]</scope>
    <source>
        <strain evidence="2 3">ATCC 43183</strain>
    </source>
</reference>
<evidence type="ECO:0000313" key="2">
    <source>
        <dbReference type="EMBL" id="EDS14644.1"/>
    </source>
</evidence>